<evidence type="ECO:0000313" key="1">
    <source>
        <dbReference type="EMBL" id="MBW0548906.1"/>
    </source>
</evidence>
<proteinExistence type="predicted"/>
<dbReference type="AlphaFoldDB" id="A0A9Q3IRW5"/>
<dbReference type="EMBL" id="AVOT02054168">
    <property type="protein sequence ID" value="MBW0548906.1"/>
    <property type="molecule type" value="Genomic_DNA"/>
</dbReference>
<keyword evidence="2" id="KW-1185">Reference proteome</keyword>
<name>A0A9Q3IRW5_9BASI</name>
<accession>A0A9Q3IRW5</accession>
<reference evidence="1" key="1">
    <citation type="submission" date="2021-03" db="EMBL/GenBank/DDBJ databases">
        <title>Draft genome sequence of rust myrtle Austropuccinia psidii MF-1, a brazilian biotype.</title>
        <authorList>
            <person name="Quecine M.C."/>
            <person name="Pachon D.M.R."/>
            <person name="Bonatelli M.L."/>
            <person name="Correr F.H."/>
            <person name="Franceschini L.M."/>
            <person name="Leite T.F."/>
            <person name="Margarido G.R.A."/>
            <person name="Almeida C.A."/>
            <person name="Ferrarezi J.A."/>
            <person name="Labate C.A."/>
        </authorList>
    </citation>
    <scope>NUCLEOTIDE SEQUENCE</scope>
    <source>
        <strain evidence="1">MF-1</strain>
    </source>
</reference>
<gene>
    <name evidence="1" type="ORF">O181_088621</name>
</gene>
<dbReference type="Proteomes" id="UP000765509">
    <property type="component" value="Unassembled WGS sequence"/>
</dbReference>
<evidence type="ECO:0000313" key="2">
    <source>
        <dbReference type="Proteomes" id="UP000765509"/>
    </source>
</evidence>
<protein>
    <submittedName>
        <fullName evidence="1">Uncharacterized protein</fullName>
    </submittedName>
</protein>
<comment type="caution">
    <text evidence="1">The sequence shown here is derived from an EMBL/GenBank/DDBJ whole genome shotgun (WGS) entry which is preliminary data.</text>
</comment>
<sequence length="90" mass="10536">MLEKGWNPRLHYDTLKKDLVDIHPTARSFNIMLEKARHHAKRGIQDSYKYASERLDKINKTPDFKVGDFLLVSTLSFNNIKGPKKFIDSF</sequence>
<organism evidence="1 2">
    <name type="scientific">Austropuccinia psidii MF-1</name>
    <dbReference type="NCBI Taxonomy" id="1389203"/>
    <lineage>
        <taxon>Eukaryota</taxon>
        <taxon>Fungi</taxon>
        <taxon>Dikarya</taxon>
        <taxon>Basidiomycota</taxon>
        <taxon>Pucciniomycotina</taxon>
        <taxon>Pucciniomycetes</taxon>
        <taxon>Pucciniales</taxon>
        <taxon>Sphaerophragmiaceae</taxon>
        <taxon>Austropuccinia</taxon>
    </lineage>
</organism>